<dbReference type="PROSITE" id="PS00204">
    <property type="entry name" value="FERRITIN_2"/>
    <property type="match status" value="1"/>
</dbReference>
<dbReference type="GO" id="GO:0008198">
    <property type="term" value="F:ferrous iron binding"/>
    <property type="evidence" value="ECO:0007669"/>
    <property type="project" value="TreeGrafter"/>
</dbReference>
<evidence type="ECO:0000313" key="11">
    <source>
        <dbReference type="Ensembl" id="ENSATEP00000021759.2"/>
    </source>
</evidence>
<reference evidence="11" key="1">
    <citation type="submission" date="2021-04" db="EMBL/GenBank/DDBJ databases">
        <authorList>
            <consortium name="Wellcome Sanger Institute Data Sharing"/>
        </authorList>
    </citation>
    <scope>NUCLEOTIDE SEQUENCE [LARGE SCALE GENOMIC DNA]</scope>
</reference>
<feature type="binding site" evidence="8">
    <location>
        <position position="104"/>
    </location>
    <ligand>
        <name>Fe cation</name>
        <dbReference type="ChEBI" id="CHEBI:24875"/>
        <label>1</label>
    </ligand>
</feature>
<keyword evidence="3 8" id="KW-0479">Metal-binding</keyword>
<dbReference type="InterPro" id="IPR001519">
    <property type="entry name" value="Ferritin"/>
</dbReference>
<dbReference type="FunFam" id="1.20.1260.10:FF:000002">
    <property type="entry name" value="Ferritin, mitochondrial"/>
    <property type="match status" value="1"/>
</dbReference>
<dbReference type="InterPro" id="IPR008331">
    <property type="entry name" value="Ferritin_DPS_dom"/>
</dbReference>
<dbReference type="Proteomes" id="UP000265040">
    <property type="component" value="Chromosome 8"/>
</dbReference>
<dbReference type="InterPro" id="IPR014034">
    <property type="entry name" value="Ferritin_CS"/>
</dbReference>
<evidence type="ECO:0000256" key="6">
    <source>
        <dbReference type="ARBA" id="ARBA00025111"/>
    </source>
</evidence>
<comment type="function">
    <text evidence="6">Stores iron in a soluble, non-toxic, readily available form. Important for iron homeostasis. Has ferroxidase activity. Iron is taken up in the ferrous form and deposited as ferric hydroxides after oxidation.</text>
</comment>
<feature type="binding site" evidence="8">
    <location>
        <position position="62"/>
    </location>
    <ligand>
        <name>Fe cation</name>
        <dbReference type="ChEBI" id="CHEBI:24875"/>
        <label>1</label>
    </ligand>
</feature>
<dbReference type="GO" id="GO:0004322">
    <property type="term" value="F:ferroxidase activity"/>
    <property type="evidence" value="ECO:0007669"/>
    <property type="project" value="UniProtKB-EC"/>
</dbReference>
<keyword evidence="4" id="KW-0560">Oxidoreductase</keyword>
<dbReference type="PANTHER" id="PTHR11431:SF54">
    <property type="entry name" value="FERRITIN"/>
    <property type="match status" value="1"/>
</dbReference>
<accession>A0A3Q1IR42</accession>
<proteinExistence type="inferred from homology"/>
<comment type="catalytic activity">
    <reaction evidence="7">
        <text>4 Fe(2+) + O2 + 4 H(+) = 4 Fe(3+) + 2 H2O</text>
        <dbReference type="Rhea" id="RHEA:11148"/>
        <dbReference type="ChEBI" id="CHEBI:15377"/>
        <dbReference type="ChEBI" id="CHEBI:15378"/>
        <dbReference type="ChEBI" id="CHEBI:15379"/>
        <dbReference type="ChEBI" id="CHEBI:29033"/>
        <dbReference type="ChEBI" id="CHEBI:29034"/>
        <dbReference type="EC" id="1.16.3.1"/>
    </reaction>
</comment>
<evidence type="ECO:0000313" key="12">
    <source>
        <dbReference type="Proteomes" id="UP000265040"/>
    </source>
</evidence>
<dbReference type="Ensembl" id="ENSATET00000022121.3">
    <property type="protein sequence ID" value="ENSATEP00000021759.2"/>
    <property type="gene ID" value="ENSATEG00000032647.1"/>
</dbReference>
<dbReference type="InterPro" id="IPR009040">
    <property type="entry name" value="Ferritin-like_diiron"/>
</dbReference>
<dbReference type="Gene3D" id="1.20.1260.10">
    <property type="match status" value="1"/>
</dbReference>
<dbReference type="InterPro" id="IPR012347">
    <property type="entry name" value="Ferritin-like"/>
</dbReference>
<dbReference type="AlphaFoldDB" id="A0A3Q1IR42"/>
<dbReference type="GO" id="GO:0006826">
    <property type="term" value="P:iron ion transport"/>
    <property type="evidence" value="ECO:0007669"/>
    <property type="project" value="InterPro"/>
</dbReference>
<dbReference type="CDD" id="cd01056">
    <property type="entry name" value="Euk_Ferritin"/>
    <property type="match status" value="1"/>
</dbReference>
<keyword evidence="12" id="KW-1185">Reference proteome</keyword>
<dbReference type="Pfam" id="PF00210">
    <property type="entry name" value="Ferritin"/>
    <property type="match status" value="1"/>
</dbReference>
<evidence type="ECO:0000256" key="1">
    <source>
        <dbReference type="ARBA" id="ARBA00007513"/>
    </source>
</evidence>
<dbReference type="GO" id="GO:0008199">
    <property type="term" value="F:ferric iron binding"/>
    <property type="evidence" value="ECO:0007669"/>
    <property type="project" value="InterPro"/>
</dbReference>
<evidence type="ECO:0000259" key="10">
    <source>
        <dbReference type="PROSITE" id="PS50905"/>
    </source>
</evidence>
<name>A0A3Q1IR42_ANATE</name>
<evidence type="ECO:0000256" key="2">
    <source>
        <dbReference type="ARBA" id="ARBA00022434"/>
    </source>
</evidence>
<dbReference type="GeneTree" id="ENSGT00950000182841"/>
<dbReference type="InterPro" id="IPR009078">
    <property type="entry name" value="Ferritin-like_SF"/>
</dbReference>
<dbReference type="GO" id="GO:0006879">
    <property type="term" value="P:intracellular iron ion homeostasis"/>
    <property type="evidence" value="ECO:0007669"/>
    <property type="project" value="UniProtKB-KW"/>
</dbReference>
<keyword evidence="2 9" id="KW-0409">Iron storage</keyword>
<organism evidence="11 12">
    <name type="scientific">Anabas testudineus</name>
    <name type="common">Climbing perch</name>
    <name type="synonym">Anthias testudineus</name>
    <dbReference type="NCBI Taxonomy" id="64144"/>
    <lineage>
        <taxon>Eukaryota</taxon>
        <taxon>Metazoa</taxon>
        <taxon>Chordata</taxon>
        <taxon>Craniata</taxon>
        <taxon>Vertebrata</taxon>
        <taxon>Euteleostomi</taxon>
        <taxon>Actinopterygii</taxon>
        <taxon>Neopterygii</taxon>
        <taxon>Teleostei</taxon>
        <taxon>Neoteleostei</taxon>
        <taxon>Acanthomorphata</taxon>
        <taxon>Anabantaria</taxon>
        <taxon>Anabantiformes</taxon>
        <taxon>Anabantoidei</taxon>
        <taxon>Anabantidae</taxon>
        <taxon>Anabas</taxon>
    </lineage>
</organism>
<dbReference type="PROSITE" id="PS00540">
    <property type="entry name" value="FERRITIN_1"/>
    <property type="match status" value="1"/>
</dbReference>
<keyword evidence="5 8" id="KW-0408">Iron</keyword>
<dbReference type="PANTHER" id="PTHR11431">
    <property type="entry name" value="FERRITIN"/>
    <property type="match status" value="1"/>
</dbReference>
<reference evidence="11" key="3">
    <citation type="submission" date="2025-09" db="UniProtKB">
        <authorList>
            <consortium name="Ensembl"/>
        </authorList>
    </citation>
    <scope>IDENTIFICATION</scope>
</reference>
<evidence type="ECO:0000256" key="3">
    <source>
        <dbReference type="ARBA" id="ARBA00022723"/>
    </source>
</evidence>
<evidence type="ECO:0000256" key="7">
    <source>
        <dbReference type="ARBA" id="ARBA00047990"/>
    </source>
</evidence>
<comment type="similarity">
    <text evidence="1 9">Belongs to the ferritin family.</text>
</comment>
<feature type="binding site" evidence="8">
    <location>
        <position position="59"/>
    </location>
    <ligand>
        <name>Fe cation</name>
        <dbReference type="ChEBI" id="CHEBI:24875"/>
        <label>1</label>
    </ligand>
</feature>
<dbReference type="PROSITE" id="PS50905">
    <property type="entry name" value="FERRITIN_LIKE"/>
    <property type="match status" value="1"/>
</dbReference>
<feature type="domain" description="Ferritin-like diiron" evidence="10">
    <location>
        <begin position="7"/>
        <end position="156"/>
    </location>
</feature>
<evidence type="ECO:0000256" key="9">
    <source>
        <dbReference type="RuleBase" id="RU361145"/>
    </source>
</evidence>
<evidence type="ECO:0000256" key="5">
    <source>
        <dbReference type="ARBA" id="ARBA00023004"/>
    </source>
</evidence>
<dbReference type="GO" id="GO:0005737">
    <property type="term" value="C:cytoplasm"/>
    <property type="evidence" value="ECO:0007669"/>
    <property type="project" value="TreeGrafter"/>
</dbReference>
<dbReference type="SUPFAM" id="SSF47240">
    <property type="entry name" value="Ferritin-like"/>
    <property type="match status" value="1"/>
</dbReference>
<reference evidence="11" key="2">
    <citation type="submission" date="2025-08" db="UniProtKB">
        <authorList>
            <consortium name="Ensembl"/>
        </authorList>
    </citation>
    <scope>IDENTIFICATION</scope>
</reference>
<evidence type="ECO:0000256" key="4">
    <source>
        <dbReference type="ARBA" id="ARBA00023002"/>
    </source>
</evidence>
<comment type="function">
    <text evidence="9">Stores iron in a soluble, non-toxic, readily available form. Important for iron homeostasis. Iron is taken up in the ferrous form and deposited as ferric hydroxides after oxidation.</text>
</comment>
<sequence>MESQVRQNYHRDCEAAINRMVNMELFASYTYTSMGFYFSRDDVALPGFAHFFKHESHEEREHAEKLLSFQNKRGGRIFLQDVKKPDRDEWGSGLEAMQCALQLEKNVNQALLDLHKLATQHQDPHLCDFLESHYLNEQVEMIKKLGDHITNLTKMDADKNKMAEYLFDKHTLDGGKKTHNDDSSVNRQSFTPK</sequence>
<protein>
    <recommendedName>
        <fullName evidence="9">Ferritin</fullName>
    </recommendedName>
</protein>
<feature type="binding site" evidence="8">
    <location>
        <position position="24"/>
    </location>
    <ligand>
        <name>Fe cation</name>
        <dbReference type="ChEBI" id="CHEBI:24875"/>
        <label>1</label>
    </ligand>
</feature>
<evidence type="ECO:0000256" key="8">
    <source>
        <dbReference type="PIRSR" id="PIRSR601519-1"/>
    </source>
</evidence>
<feature type="binding site" evidence="8">
    <location>
        <position position="138"/>
    </location>
    <ligand>
        <name>Fe cation</name>
        <dbReference type="ChEBI" id="CHEBI:24875"/>
        <label>1</label>
    </ligand>
</feature>